<dbReference type="AlphaFoldDB" id="A0AAP8PVY8"/>
<evidence type="ECO:0000313" key="2">
    <source>
        <dbReference type="EMBL" id="MEX3189685.1"/>
    </source>
</evidence>
<accession>A0AAP8PVY8</accession>
<protein>
    <submittedName>
        <fullName evidence="2">AAA family ATPase</fullName>
    </submittedName>
    <submittedName>
        <fullName evidence="3">ATP-dependent endonuclease</fullName>
    </submittedName>
</protein>
<dbReference type="EMBL" id="PQGI02000005">
    <property type="protein sequence ID" value="MEX3189685.1"/>
    <property type="molecule type" value="Genomic_DNA"/>
</dbReference>
<proteinExistence type="predicted"/>
<reference evidence="2 4" key="2">
    <citation type="submission" date="2024-07" db="EMBL/GenBank/DDBJ databases">
        <title>Making a pathogen? Evaluating the impact of protist predation on the evolution of virulence in Serratia marcescens.</title>
        <authorList>
            <person name="Hopkins H."/>
            <person name="Lopezguerra C."/>
            <person name="Lau M.-J."/>
        </authorList>
    </citation>
    <scope>NUCLEOTIDE SEQUENCE [LARGE SCALE GENOMIC DNA]</scope>
    <source>
        <strain evidence="2 4">KZ19</strain>
    </source>
</reference>
<keyword evidence="3" id="KW-0378">Hydrolase</keyword>
<name>A0AAP8PVY8_SERMA</name>
<evidence type="ECO:0000259" key="1">
    <source>
        <dbReference type="Pfam" id="PF13175"/>
    </source>
</evidence>
<dbReference type="PANTHER" id="PTHR43581">
    <property type="entry name" value="ATP/GTP PHOSPHATASE"/>
    <property type="match status" value="1"/>
</dbReference>
<dbReference type="EMBL" id="PQGI01000011">
    <property type="protein sequence ID" value="POP16128.1"/>
    <property type="molecule type" value="Genomic_DNA"/>
</dbReference>
<dbReference type="RefSeq" id="WP_103682019.1">
    <property type="nucleotide sequence ID" value="NZ_PQGI02000005.1"/>
</dbReference>
<dbReference type="Pfam" id="PF13175">
    <property type="entry name" value="AAA_15"/>
    <property type="match status" value="1"/>
</dbReference>
<evidence type="ECO:0000313" key="3">
    <source>
        <dbReference type="EMBL" id="POP16128.1"/>
    </source>
</evidence>
<dbReference type="SUPFAM" id="SSF52540">
    <property type="entry name" value="P-loop containing nucleoside triphosphate hydrolases"/>
    <property type="match status" value="1"/>
</dbReference>
<keyword evidence="3" id="KW-0540">Nuclease</keyword>
<comment type="caution">
    <text evidence="3">The sequence shown here is derived from an EMBL/GenBank/DDBJ whole genome shotgun (WGS) entry which is preliminary data.</text>
</comment>
<sequence>MLLKAFRINHYRSIHSEIKLDTLKGLSIVGPNNCGKTNILKGIKTFFSAKDDDSSYSYKRDIPFGSKGGQSSFTATFEFEENDPLKDQFNELFDMVEITSQHLNEVNLYLTFSTKGNPSYAFFKGVKRKEGVTSNSYTYLERKLVDKLLTNFDCIYVPSAKSVEQLYTTLVVPYLRKVASEKLSNSLQSLKSGLKEISKSVDKELENCGIMGYTTAFKVPDDQLEKIISGFDFSIKDTEETDIFNKGMGIQCTSLFSTFSWISKRKKEEDKNLIWLIEEPESFLHPELTRSCNKIFDNLKDHAYVILTTHSLSFVNQDTRKVIGIEKNSEGHTTNNKFKTFLEATQKIRDSLGVRFSDFFSLDNYNLFLEGPTDKEYISWFLETTAQNENLKNKWPKLRAAKLEEFGGVKFLTGFLRANYSYIQKETICISIFDGDYEGTNERQNIQSYIQQKLKLPFNPNKEFVSIRSHYAIEGLFIDKWIKDAYQQNPSWFDNYSEDASGAIEPFKVNEYKKKHFLNFMCNHERDEDYAWATRWINVCDTIEKAIESKEQNKK</sequence>
<dbReference type="GO" id="GO:0004519">
    <property type="term" value="F:endonuclease activity"/>
    <property type="evidence" value="ECO:0007669"/>
    <property type="project" value="UniProtKB-KW"/>
</dbReference>
<evidence type="ECO:0000313" key="4">
    <source>
        <dbReference type="Proteomes" id="UP000237365"/>
    </source>
</evidence>
<gene>
    <name evidence="2" type="ORF">C3R40_024030</name>
    <name evidence="3" type="ORF">C3R40_15680</name>
</gene>
<feature type="domain" description="Endonuclease GajA/Old nuclease/RecF-like AAA" evidence="1">
    <location>
        <begin position="164"/>
        <end position="315"/>
    </location>
</feature>
<reference evidence="2 4" key="3">
    <citation type="submission" date="2024-07" db="EMBL/GenBank/DDBJ databases">
        <authorList>
            <person name="Raymann K."/>
        </authorList>
    </citation>
    <scope>NUCLEOTIDE SEQUENCE [LARGE SCALE GENOMIC DNA]</scope>
    <source>
        <strain evidence="2 4">KZ19</strain>
    </source>
</reference>
<keyword evidence="3" id="KW-0255">Endonuclease</keyword>
<dbReference type="InterPro" id="IPR051396">
    <property type="entry name" value="Bact_Antivir_Def_Nuclease"/>
</dbReference>
<organism evidence="3">
    <name type="scientific">Serratia marcescens</name>
    <dbReference type="NCBI Taxonomy" id="615"/>
    <lineage>
        <taxon>Bacteria</taxon>
        <taxon>Pseudomonadati</taxon>
        <taxon>Pseudomonadota</taxon>
        <taxon>Gammaproteobacteria</taxon>
        <taxon>Enterobacterales</taxon>
        <taxon>Yersiniaceae</taxon>
        <taxon>Serratia</taxon>
    </lineage>
</organism>
<dbReference type="InterPro" id="IPR027417">
    <property type="entry name" value="P-loop_NTPase"/>
</dbReference>
<reference evidence="3" key="1">
    <citation type="submission" date="2018-01" db="EMBL/GenBank/DDBJ databases">
        <title>The opportunistic pathogen Serratia marcescens is an overlooked threat to honeybees.</title>
        <authorList>
            <person name="Raymann K."/>
            <person name="Shaffer Z."/>
            <person name="Coon K."/>
            <person name="Salisbury S."/>
            <person name="Moran N.A."/>
        </authorList>
    </citation>
    <scope>NUCLEOTIDE SEQUENCE [LARGE SCALE GENOMIC DNA]</scope>
    <source>
        <strain evidence="3">KZ19</strain>
    </source>
</reference>
<dbReference type="Gene3D" id="3.40.50.300">
    <property type="entry name" value="P-loop containing nucleotide triphosphate hydrolases"/>
    <property type="match status" value="1"/>
</dbReference>
<dbReference type="Proteomes" id="UP000237365">
    <property type="component" value="Unassembled WGS sequence"/>
</dbReference>
<dbReference type="InterPro" id="IPR041685">
    <property type="entry name" value="AAA_GajA/Old/RecF-like"/>
</dbReference>
<dbReference type="PANTHER" id="PTHR43581:SF4">
    <property type="entry name" value="ATP_GTP PHOSPHATASE"/>
    <property type="match status" value="1"/>
</dbReference>